<dbReference type="InterPro" id="IPR057601">
    <property type="entry name" value="Oar-like_b-barrel"/>
</dbReference>
<dbReference type="RefSeq" id="WP_179487392.1">
    <property type="nucleotide sequence ID" value="NZ_JACCCW010000001.1"/>
</dbReference>
<gene>
    <name evidence="4" type="ORF">HDF17_000470</name>
</gene>
<dbReference type="Pfam" id="PF25183">
    <property type="entry name" value="OMP_b-brl_4"/>
    <property type="match status" value="1"/>
</dbReference>
<evidence type="ECO:0000313" key="4">
    <source>
        <dbReference type="EMBL" id="NYF78183.1"/>
    </source>
</evidence>
<evidence type="ECO:0008006" key="6">
    <source>
        <dbReference type="Google" id="ProtNLM"/>
    </source>
</evidence>
<dbReference type="SUPFAM" id="SSF49464">
    <property type="entry name" value="Carboxypeptidase regulatory domain-like"/>
    <property type="match status" value="1"/>
</dbReference>
<dbReference type="Gene3D" id="2.60.40.1120">
    <property type="entry name" value="Carboxypeptidase-like, regulatory domain"/>
    <property type="match status" value="1"/>
</dbReference>
<dbReference type="InterPro" id="IPR008969">
    <property type="entry name" value="CarboxyPept-like_regulatory"/>
</dbReference>
<protein>
    <recommendedName>
        <fullName evidence="6">TonB-dependent receptor plug domain-containing protein</fullName>
    </recommendedName>
</protein>
<dbReference type="AlphaFoldDB" id="A0A7Y9PFF5"/>
<feature type="chain" id="PRO_5031292065" description="TonB-dependent receptor plug domain-containing protein" evidence="1">
    <location>
        <begin position="27"/>
        <end position="411"/>
    </location>
</feature>
<feature type="signal peptide" evidence="1">
    <location>
        <begin position="1"/>
        <end position="26"/>
    </location>
</feature>
<comment type="caution">
    <text evidence="4">The sequence shown here is derived from an EMBL/GenBank/DDBJ whole genome shotgun (WGS) entry which is preliminary data.</text>
</comment>
<dbReference type="Gene3D" id="2.170.130.10">
    <property type="entry name" value="TonB-dependent receptor, plug domain"/>
    <property type="match status" value="1"/>
</dbReference>
<dbReference type="InterPro" id="IPR012910">
    <property type="entry name" value="Plug_dom"/>
</dbReference>
<name>A0A7Y9PFF5_9BACT</name>
<dbReference type="Pfam" id="PF13620">
    <property type="entry name" value="CarboxypepD_reg"/>
    <property type="match status" value="1"/>
</dbReference>
<organism evidence="4 5">
    <name type="scientific">Granulicella arctica</name>
    <dbReference type="NCBI Taxonomy" id="940613"/>
    <lineage>
        <taxon>Bacteria</taxon>
        <taxon>Pseudomonadati</taxon>
        <taxon>Acidobacteriota</taxon>
        <taxon>Terriglobia</taxon>
        <taxon>Terriglobales</taxon>
        <taxon>Acidobacteriaceae</taxon>
        <taxon>Granulicella</taxon>
    </lineage>
</organism>
<dbReference type="InterPro" id="IPR037066">
    <property type="entry name" value="Plug_dom_sf"/>
</dbReference>
<keyword evidence="1" id="KW-0732">Signal</keyword>
<dbReference type="Proteomes" id="UP000589520">
    <property type="component" value="Unassembled WGS sequence"/>
</dbReference>
<evidence type="ECO:0000259" key="2">
    <source>
        <dbReference type="Pfam" id="PF07715"/>
    </source>
</evidence>
<feature type="domain" description="TonB-dependent receptor plug" evidence="2">
    <location>
        <begin position="139"/>
        <end position="244"/>
    </location>
</feature>
<accession>A0A7Y9PFF5</accession>
<evidence type="ECO:0000259" key="3">
    <source>
        <dbReference type="Pfam" id="PF25183"/>
    </source>
</evidence>
<feature type="domain" description="TonB-dependent transporter Oar-like beta-barrel" evidence="3">
    <location>
        <begin position="252"/>
        <end position="302"/>
    </location>
</feature>
<evidence type="ECO:0000256" key="1">
    <source>
        <dbReference type="SAM" id="SignalP"/>
    </source>
</evidence>
<dbReference type="EMBL" id="JACCCW010000001">
    <property type="protein sequence ID" value="NYF78183.1"/>
    <property type="molecule type" value="Genomic_DNA"/>
</dbReference>
<proteinExistence type="predicted"/>
<sequence length="411" mass="44384">MFLTRKAVLSAAFFSCLCLANSAAQAQTITASVNGTVTDSTGAILPNATILIKNVSTGVVTTATTNGDGQYSARFLQIGQYTITIQEKGFKSLTTAPFTLEVDQVAKIDGHLEIGESNQTVTVTDQLQPILDTDNSTLTTTFTANTIQNLPLNGRNFSSITMFLPGAVATEPTSMSNTNAIERDTNQGGQVSVNGNRNQTNNYLLDGIEINETINNVIGYNPSPDAIENLTVITSNAGAEYGNVNGGDVVAVLKSGTNHYHGSAFAFLENYNLDANTWANKAAGNPRQPFTQTIFGGTFGGPSRRTSSSSLWTIRHLVTTRAEPRRLRLFRRLSARATSLRCPFSSPTMSPVRDRLLTPTIRFRSPTLSRSTFSLILSSIRFRIRHRLSNPSLWTTTSAPIATLCATIRAT</sequence>
<keyword evidence="5" id="KW-1185">Reference proteome</keyword>
<reference evidence="4 5" key="1">
    <citation type="submission" date="2020-07" db="EMBL/GenBank/DDBJ databases">
        <title>Genomic Encyclopedia of Type Strains, Phase IV (KMG-V): Genome sequencing to study the core and pangenomes of soil and plant-associated prokaryotes.</title>
        <authorList>
            <person name="Whitman W."/>
        </authorList>
    </citation>
    <scope>NUCLEOTIDE SEQUENCE [LARGE SCALE GENOMIC DNA]</scope>
    <source>
        <strain evidence="4 5">X4EP2</strain>
    </source>
</reference>
<dbReference type="Pfam" id="PF07715">
    <property type="entry name" value="Plug"/>
    <property type="match status" value="1"/>
</dbReference>
<dbReference type="SUPFAM" id="SSF56935">
    <property type="entry name" value="Porins"/>
    <property type="match status" value="1"/>
</dbReference>
<evidence type="ECO:0000313" key="5">
    <source>
        <dbReference type="Proteomes" id="UP000589520"/>
    </source>
</evidence>